<comment type="caution">
    <text evidence="1">The sequence shown here is derived from an EMBL/GenBank/DDBJ whole genome shotgun (WGS) entry which is preliminary data.</text>
</comment>
<keyword evidence="2" id="KW-1185">Reference proteome</keyword>
<dbReference type="Proteomes" id="UP000297714">
    <property type="component" value="Unassembled WGS sequence"/>
</dbReference>
<dbReference type="EMBL" id="SRMQ01000003">
    <property type="protein sequence ID" value="TGJ77065.1"/>
    <property type="molecule type" value="Genomic_DNA"/>
</dbReference>
<dbReference type="AlphaFoldDB" id="A0A4Z0YC70"/>
<reference evidence="1 2" key="1">
    <citation type="submission" date="2019-04" db="EMBL/GenBank/DDBJ databases">
        <authorList>
            <person name="Poehlein A."/>
            <person name="Bengelsdorf F.R."/>
            <person name="Duerre P."/>
            <person name="Daniel R."/>
        </authorList>
    </citation>
    <scope>NUCLEOTIDE SEQUENCE [LARGE SCALE GENOMIC DNA]</scope>
    <source>
        <strain evidence="1 2">BS-1</strain>
    </source>
</reference>
<organism evidence="1 2">
    <name type="scientific">Caproiciproducens galactitolivorans</name>
    <dbReference type="NCBI Taxonomy" id="642589"/>
    <lineage>
        <taxon>Bacteria</taxon>
        <taxon>Bacillati</taxon>
        <taxon>Bacillota</taxon>
        <taxon>Clostridia</taxon>
        <taxon>Eubacteriales</taxon>
        <taxon>Acutalibacteraceae</taxon>
        <taxon>Caproiciproducens</taxon>
    </lineage>
</organism>
<protein>
    <submittedName>
        <fullName evidence="1">Uncharacterized protein</fullName>
    </submittedName>
</protein>
<evidence type="ECO:0000313" key="2">
    <source>
        <dbReference type="Proteomes" id="UP000297714"/>
    </source>
</evidence>
<name>A0A4Z0YC70_9FIRM</name>
<accession>A0A4Z0YC70</accession>
<evidence type="ECO:0000313" key="1">
    <source>
        <dbReference type="EMBL" id="TGJ77065.1"/>
    </source>
</evidence>
<sequence>MIRRWVTKHPKNRLVKVVNAPPPEKGTKKTLYTDFYPYTTLPAQCEFRKYPCTKVETGGIIENAMC</sequence>
<gene>
    <name evidence="1" type="ORF">CAGA_11410</name>
</gene>
<proteinExistence type="predicted"/>